<reference evidence="2 3" key="1">
    <citation type="submission" date="2024-04" db="EMBL/GenBank/DDBJ databases">
        <title>Defined microbial consortia suppress multidrug-resistant proinflammatory Enterobacteriaceae via ecological control.</title>
        <authorList>
            <person name="Furuichi M."/>
            <person name="Kawaguchi T."/>
            <person name="Pust M."/>
            <person name="Yasuma K."/>
            <person name="Plichta D."/>
            <person name="Hasegawa N."/>
            <person name="Ohya T."/>
            <person name="Bhattarai S."/>
            <person name="Sasajima S."/>
            <person name="Aoto Y."/>
            <person name="Tuganbaev T."/>
            <person name="Yaginuma M."/>
            <person name="Ueda M."/>
            <person name="Okahashi N."/>
            <person name="Amafuji K."/>
            <person name="Kiridooshi Y."/>
            <person name="Sugita K."/>
            <person name="Strazar M."/>
            <person name="Skelly A."/>
            <person name="Suda W."/>
            <person name="Hattori M."/>
            <person name="Nakamoto N."/>
            <person name="Caballero S."/>
            <person name="Norman J."/>
            <person name="Olle B."/>
            <person name="Tanoue T."/>
            <person name="Arita M."/>
            <person name="Bucci V."/>
            <person name="Atarashi K."/>
            <person name="Xavier R."/>
            <person name="Honda K."/>
        </authorList>
    </citation>
    <scope>NUCLEOTIDE SEQUENCE [LARGE SCALE GENOMIC DNA]</scope>
    <source>
        <strain evidence="3">k04-0078-D8-1</strain>
    </source>
</reference>
<organism evidence="2 3">
    <name type="scientific">Blautia hominis</name>
    <dbReference type="NCBI Taxonomy" id="2025493"/>
    <lineage>
        <taxon>Bacteria</taxon>
        <taxon>Bacillati</taxon>
        <taxon>Bacillota</taxon>
        <taxon>Clostridia</taxon>
        <taxon>Lachnospirales</taxon>
        <taxon>Lachnospiraceae</taxon>
        <taxon>Blautia</taxon>
    </lineage>
</organism>
<comment type="caution">
    <text evidence="2">The sequence shown here is derived from an EMBL/GenBank/DDBJ whole genome shotgun (WGS) entry which is preliminary data.</text>
</comment>
<sequence length="96" mass="10553">MKTWNDYKDHVKTIDPEGKTNIEEAENLAAIVGAMIEQRNALGISQRELASICGIPQSSVARIESFKTTPNLDTLLKIFQPLGLKLTVSASKQIGR</sequence>
<name>A0ABQ0B420_9FIRM</name>
<protein>
    <submittedName>
        <fullName evidence="2">Helix-turn-helix transcriptional regulator</fullName>
    </submittedName>
</protein>
<evidence type="ECO:0000259" key="1">
    <source>
        <dbReference type="PROSITE" id="PS50943"/>
    </source>
</evidence>
<dbReference type="Pfam" id="PF01381">
    <property type="entry name" value="HTH_3"/>
    <property type="match status" value="1"/>
</dbReference>
<dbReference type="RefSeq" id="WP_104804074.1">
    <property type="nucleotide sequence ID" value="NZ_BAABYW010000001.1"/>
</dbReference>
<evidence type="ECO:0000313" key="2">
    <source>
        <dbReference type="EMBL" id="GAA6406204.1"/>
    </source>
</evidence>
<evidence type="ECO:0000313" key="3">
    <source>
        <dbReference type="Proteomes" id="UP001600943"/>
    </source>
</evidence>
<keyword evidence="3" id="KW-1185">Reference proteome</keyword>
<dbReference type="EMBL" id="BAABYW010000001">
    <property type="protein sequence ID" value="GAA6406204.1"/>
    <property type="molecule type" value="Genomic_DNA"/>
</dbReference>
<dbReference type="SUPFAM" id="SSF47413">
    <property type="entry name" value="lambda repressor-like DNA-binding domains"/>
    <property type="match status" value="1"/>
</dbReference>
<dbReference type="Gene3D" id="1.10.260.40">
    <property type="entry name" value="lambda repressor-like DNA-binding domains"/>
    <property type="match status" value="1"/>
</dbReference>
<dbReference type="InterPro" id="IPR001387">
    <property type="entry name" value="Cro/C1-type_HTH"/>
</dbReference>
<gene>
    <name evidence="2" type="ORF">K040078D81_03210</name>
</gene>
<proteinExistence type="predicted"/>
<dbReference type="PROSITE" id="PS50943">
    <property type="entry name" value="HTH_CROC1"/>
    <property type="match status" value="1"/>
</dbReference>
<dbReference type="Proteomes" id="UP001600943">
    <property type="component" value="Unassembled WGS sequence"/>
</dbReference>
<feature type="domain" description="HTH cro/C1-type" evidence="1">
    <location>
        <begin position="35"/>
        <end position="89"/>
    </location>
</feature>
<dbReference type="SMART" id="SM00530">
    <property type="entry name" value="HTH_XRE"/>
    <property type="match status" value="1"/>
</dbReference>
<dbReference type="CDD" id="cd00093">
    <property type="entry name" value="HTH_XRE"/>
    <property type="match status" value="1"/>
</dbReference>
<accession>A0ABQ0B420</accession>
<dbReference type="InterPro" id="IPR010982">
    <property type="entry name" value="Lambda_DNA-bd_dom_sf"/>
</dbReference>